<feature type="signal peptide" evidence="1">
    <location>
        <begin position="1"/>
        <end position="18"/>
    </location>
</feature>
<evidence type="ECO:0000256" key="1">
    <source>
        <dbReference type="SAM" id="SignalP"/>
    </source>
</evidence>
<evidence type="ECO:0000313" key="3">
    <source>
        <dbReference type="Proteomes" id="UP000813427"/>
    </source>
</evidence>
<protein>
    <recommendedName>
        <fullName evidence="4">Secreted protein</fullName>
    </recommendedName>
</protein>
<organism evidence="2 3">
    <name type="scientific">Fusarium tricinctum</name>
    <dbReference type="NCBI Taxonomy" id="61284"/>
    <lineage>
        <taxon>Eukaryota</taxon>
        <taxon>Fungi</taxon>
        <taxon>Dikarya</taxon>
        <taxon>Ascomycota</taxon>
        <taxon>Pezizomycotina</taxon>
        <taxon>Sordariomycetes</taxon>
        <taxon>Hypocreomycetidae</taxon>
        <taxon>Hypocreales</taxon>
        <taxon>Nectriaceae</taxon>
        <taxon>Fusarium</taxon>
        <taxon>Fusarium tricinctum species complex</taxon>
    </lineage>
</organism>
<accession>A0A8K0S590</accession>
<dbReference type="EMBL" id="JAGPXF010000003">
    <property type="protein sequence ID" value="KAH7251876.1"/>
    <property type="molecule type" value="Genomic_DNA"/>
</dbReference>
<comment type="caution">
    <text evidence="2">The sequence shown here is derived from an EMBL/GenBank/DDBJ whole genome shotgun (WGS) entry which is preliminary data.</text>
</comment>
<keyword evidence="3" id="KW-1185">Reference proteome</keyword>
<evidence type="ECO:0000313" key="2">
    <source>
        <dbReference type="EMBL" id="KAH7251876.1"/>
    </source>
</evidence>
<dbReference type="Proteomes" id="UP000813427">
    <property type="component" value="Unassembled WGS sequence"/>
</dbReference>
<sequence length="100" mass="10844">MLCMYSMLLLLLRGYARSTRIYAPHLGCIEGLMMISASPKAVGRWVLLTLNNGKCPDAPHVSCTECRSRNSTGPGRDLYPLVDASALIKASDLKPPSVHA</sequence>
<keyword evidence="1" id="KW-0732">Signal</keyword>
<evidence type="ECO:0008006" key="4">
    <source>
        <dbReference type="Google" id="ProtNLM"/>
    </source>
</evidence>
<feature type="chain" id="PRO_5035476634" description="Secreted protein" evidence="1">
    <location>
        <begin position="19"/>
        <end position="100"/>
    </location>
</feature>
<dbReference type="AlphaFoldDB" id="A0A8K0S590"/>
<proteinExistence type="predicted"/>
<name>A0A8K0S590_9HYPO</name>
<gene>
    <name evidence="2" type="ORF">BKA59DRAFT_473103</name>
</gene>
<reference evidence="2" key="1">
    <citation type="journal article" date="2021" name="Nat. Commun.">
        <title>Genetic determinants of endophytism in the Arabidopsis root mycobiome.</title>
        <authorList>
            <person name="Mesny F."/>
            <person name="Miyauchi S."/>
            <person name="Thiergart T."/>
            <person name="Pickel B."/>
            <person name="Atanasova L."/>
            <person name="Karlsson M."/>
            <person name="Huettel B."/>
            <person name="Barry K.W."/>
            <person name="Haridas S."/>
            <person name="Chen C."/>
            <person name="Bauer D."/>
            <person name="Andreopoulos W."/>
            <person name="Pangilinan J."/>
            <person name="LaButti K."/>
            <person name="Riley R."/>
            <person name="Lipzen A."/>
            <person name="Clum A."/>
            <person name="Drula E."/>
            <person name="Henrissat B."/>
            <person name="Kohler A."/>
            <person name="Grigoriev I.V."/>
            <person name="Martin F.M."/>
            <person name="Hacquard S."/>
        </authorList>
    </citation>
    <scope>NUCLEOTIDE SEQUENCE</scope>
    <source>
        <strain evidence="2">MPI-SDFR-AT-0068</strain>
    </source>
</reference>